<evidence type="ECO:0000313" key="8">
    <source>
        <dbReference type="Proteomes" id="UP000076023"/>
    </source>
</evidence>
<evidence type="ECO:0000313" key="7">
    <source>
        <dbReference type="EMBL" id="GAT32834.1"/>
    </source>
</evidence>
<dbReference type="AlphaFoldDB" id="A0A146G7E8"/>
<keyword evidence="8" id="KW-1185">Reference proteome</keyword>
<dbReference type="PRINTS" id="PR00813">
    <property type="entry name" value="BCTERIALGSPG"/>
</dbReference>
<dbReference type="InterPro" id="IPR013545">
    <property type="entry name" value="T2SS_protein-GspG_C"/>
</dbReference>
<dbReference type="InterPro" id="IPR012902">
    <property type="entry name" value="N_methyl_site"/>
</dbReference>
<sequence length="152" mass="16521">MNMKKRTSFHGFTLVELLVVITIIAILAALVLSTAGGIQDKAARSRAQSEIAALSAALESYKADNGDYPTGTFTTNATGNKFVVTNLMPATGKVYFEFPKNMTNSNGDMIDPWGVTYGYQYPGATNRSGSNFFDLWTAANKSTNSNGWIKNW</sequence>
<dbReference type="NCBIfam" id="TIGR02532">
    <property type="entry name" value="IV_pilin_GFxxxE"/>
    <property type="match status" value="1"/>
</dbReference>
<keyword evidence="3" id="KW-0812">Transmembrane</keyword>
<feature type="domain" description="Type II secretion system protein GspG C-terminal" evidence="6">
    <location>
        <begin position="39"/>
        <end position="126"/>
    </location>
</feature>
<dbReference type="InterPro" id="IPR000983">
    <property type="entry name" value="Bac_GSPG_pilin"/>
</dbReference>
<organism evidence="7 8">
    <name type="scientific">Terrimicrobium sacchariphilum</name>
    <dbReference type="NCBI Taxonomy" id="690879"/>
    <lineage>
        <taxon>Bacteria</taxon>
        <taxon>Pseudomonadati</taxon>
        <taxon>Verrucomicrobiota</taxon>
        <taxon>Terrimicrobiia</taxon>
        <taxon>Terrimicrobiales</taxon>
        <taxon>Terrimicrobiaceae</taxon>
        <taxon>Terrimicrobium</taxon>
    </lineage>
</organism>
<keyword evidence="5" id="KW-0472">Membrane</keyword>
<dbReference type="InterPro" id="IPR045584">
    <property type="entry name" value="Pilin-like"/>
</dbReference>
<dbReference type="Proteomes" id="UP000076023">
    <property type="component" value="Unassembled WGS sequence"/>
</dbReference>
<dbReference type="GO" id="GO:0015627">
    <property type="term" value="C:type II protein secretion system complex"/>
    <property type="evidence" value="ECO:0007669"/>
    <property type="project" value="InterPro"/>
</dbReference>
<protein>
    <submittedName>
        <fullName evidence="7">General secretion pathway protein G</fullName>
    </submittedName>
</protein>
<evidence type="ECO:0000256" key="4">
    <source>
        <dbReference type="ARBA" id="ARBA00022989"/>
    </source>
</evidence>
<proteinExistence type="predicted"/>
<dbReference type="EMBL" id="BDCO01000002">
    <property type="protein sequence ID" value="GAT32834.1"/>
    <property type="molecule type" value="Genomic_DNA"/>
</dbReference>
<keyword evidence="4" id="KW-1133">Transmembrane helix</keyword>
<dbReference type="GO" id="GO:0016020">
    <property type="term" value="C:membrane"/>
    <property type="evidence" value="ECO:0007669"/>
    <property type="project" value="UniProtKB-SubCell"/>
</dbReference>
<comment type="subcellular location">
    <subcellularLocation>
        <location evidence="1">Membrane</location>
        <topology evidence="1">Single-pass membrane protein</topology>
    </subcellularLocation>
</comment>
<dbReference type="PANTHER" id="PTHR30093">
    <property type="entry name" value="GENERAL SECRETION PATHWAY PROTEIN G"/>
    <property type="match status" value="1"/>
</dbReference>
<dbReference type="Pfam" id="PF07963">
    <property type="entry name" value="N_methyl"/>
    <property type="match status" value="1"/>
</dbReference>
<reference evidence="8" key="1">
    <citation type="journal article" date="2017" name="Genome Announc.">
        <title>Draft Genome Sequence of Terrimicrobium sacchariphilum NM-5T, a Facultative Anaerobic Soil Bacterium of the Class Spartobacteria.</title>
        <authorList>
            <person name="Qiu Y.L."/>
            <person name="Tourlousse D.M."/>
            <person name="Matsuura N."/>
            <person name="Ohashi A."/>
            <person name="Sekiguchi Y."/>
        </authorList>
    </citation>
    <scope>NUCLEOTIDE SEQUENCE [LARGE SCALE GENOMIC DNA]</scope>
    <source>
        <strain evidence="8">NM-5</strain>
    </source>
</reference>
<evidence type="ECO:0000259" key="6">
    <source>
        <dbReference type="Pfam" id="PF08334"/>
    </source>
</evidence>
<dbReference type="Gene3D" id="3.30.700.10">
    <property type="entry name" value="Glycoprotein, Type 4 Pilin"/>
    <property type="match status" value="1"/>
</dbReference>
<dbReference type="GO" id="GO:0015628">
    <property type="term" value="P:protein secretion by the type II secretion system"/>
    <property type="evidence" value="ECO:0007669"/>
    <property type="project" value="InterPro"/>
</dbReference>
<dbReference type="InParanoid" id="A0A146G7E8"/>
<name>A0A146G7E8_TERSA</name>
<accession>A0A146G7E8</accession>
<comment type="caution">
    <text evidence="7">The sequence shown here is derived from an EMBL/GenBank/DDBJ whole genome shotgun (WGS) entry which is preliminary data.</text>
</comment>
<keyword evidence="2" id="KW-0488">Methylation</keyword>
<evidence type="ECO:0000256" key="2">
    <source>
        <dbReference type="ARBA" id="ARBA00022481"/>
    </source>
</evidence>
<dbReference type="PANTHER" id="PTHR30093:SF44">
    <property type="entry name" value="TYPE II SECRETION SYSTEM CORE PROTEIN G"/>
    <property type="match status" value="1"/>
</dbReference>
<dbReference type="SUPFAM" id="SSF54523">
    <property type="entry name" value="Pili subunits"/>
    <property type="match status" value="1"/>
</dbReference>
<evidence type="ECO:0000256" key="1">
    <source>
        <dbReference type="ARBA" id="ARBA00004167"/>
    </source>
</evidence>
<dbReference type="OrthoDB" id="191807at2"/>
<dbReference type="PROSITE" id="PS00409">
    <property type="entry name" value="PROKAR_NTER_METHYL"/>
    <property type="match status" value="1"/>
</dbReference>
<dbReference type="STRING" id="690879.TSACC_21236"/>
<dbReference type="Pfam" id="PF08334">
    <property type="entry name" value="T2SSG"/>
    <property type="match status" value="1"/>
</dbReference>
<gene>
    <name evidence="7" type="ORF">TSACC_21236</name>
</gene>
<evidence type="ECO:0000256" key="5">
    <source>
        <dbReference type="ARBA" id="ARBA00023136"/>
    </source>
</evidence>
<evidence type="ECO:0000256" key="3">
    <source>
        <dbReference type="ARBA" id="ARBA00022692"/>
    </source>
</evidence>